<dbReference type="InterPro" id="IPR045076">
    <property type="entry name" value="MutS"/>
</dbReference>
<dbReference type="SUPFAM" id="SSF52540">
    <property type="entry name" value="P-loop containing nucleoside triphosphate hydrolases"/>
    <property type="match status" value="1"/>
</dbReference>
<dbReference type="SUPFAM" id="SSF48334">
    <property type="entry name" value="DNA repair protein MutS, domain III"/>
    <property type="match status" value="1"/>
</dbReference>
<accession>A0A9D1ET21</accession>
<organism evidence="6 7">
    <name type="scientific">Candidatus Limivivens intestinipullorum</name>
    <dbReference type="NCBI Taxonomy" id="2840858"/>
    <lineage>
        <taxon>Bacteria</taxon>
        <taxon>Bacillati</taxon>
        <taxon>Bacillota</taxon>
        <taxon>Clostridia</taxon>
        <taxon>Lachnospirales</taxon>
        <taxon>Lachnospiraceae</taxon>
        <taxon>Lachnospiraceae incertae sedis</taxon>
        <taxon>Candidatus Limivivens</taxon>
    </lineage>
</organism>
<dbReference type="PANTHER" id="PTHR11361">
    <property type="entry name" value="DNA MISMATCH REPAIR PROTEIN MUTS FAMILY MEMBER"/>
    <property type="match status" value="1"/>
</dbReference>
<dbReference type="SMART" id="SM00534">
    <property type="entry name" value="MUTSac"/>
    <property type="match status" value="1"/>
</dbReference>
<protein>
    <recommendedName>
        <fullName evidence="5">DNA mismatch repair proteins mutS family domain-containing protein</fullName>
    </recommendedName>
</protein>
<evidence type="ECO:0000256" key="3">
    <source>
        <dbReference type="ARBA" id="ARBA00023125"/>
    </source>
</evidence>
<dbReference type="Pfam" id="PF00488">
    <property type="entry name" value="MutS_V"/>
    <property type="match status" value="1"/>
</dbReference>
<keyword evidence="4" id="KW-1133">Transmembrane helix</keyword>
<reference evidence="6" key="2">
    <citation type="journal article" date="2021" name="PeerJ">
        <title>Extensive microbial diversity within the chicken gut microbiome revealed by metagenomics and culture.</title>
        <authorList>
            <person name="Gilroy R."/>
            <person name="Ravi A."/>
            <person name="Getino M."/>
            <person name="Pursley I."/>
            <person name="Horton D.L."/>
            <person name="Alikhan N.F."/>
            <person name="Baker D."/>
            <person name="Gharbi K."/>
            <person name="Hall N."/>
            <person name="Watson M."/>
            <person name="Adriaenssens E.M."/>
            <person name="Foster-Nyarko E."/>
            <person name="Jarju S."/>
            <person name="Secka A."/>
            <person name="Antonio M."/>
            <person name="Oren A."/>
            <person name="Chaudhuri R.R."/>
            <person name="La Ragione R."/>
            <person name="Hildebrand F."/>
            <person name="Pallen M.J."/>
        </authorList>
    </citation>
    <scope>NUCLEOTIDE SEQUENCE</scope>
    <source>
        <strain evidence="6">CHK190-19873</strain>
    </source>
</reference>
<dbReference type="PANTHER" id="PTHR11361:SF152">
    <property type="entry name" value="DNA MISMATCH REPAIR PROTEIN"/>
    <property type="match status" value="1"/>
</dbReference>
<name>A0A9D1ET21_9FIRM</name>
<dbReference type="GO" id="GO:0005524">
    <property type="term" value="F:ATP binding"/>
    <property type="evidence" value="ECO:0007669"/>
    <property type="project" value="UniProtKB-KW"/>
</dbReference>
<keyword evidence="4" id="KW-0812">Transmembrane</keyword>
<feature type="domain" description="DNA mismatch repair proteins mutS family" evidence="5">
    <location>
        <begin position="369"/>
        <end position="554"/>
    </location>
</feature>
<keyword evidence="4" id="KW-0472">Membrane</keyword>
<dbReference type="AlphaFoldDB" id="A0A9D1ET21"/>
<reference evidence="6" key="1">
    <citation type="submission" date="2020-10" db="EMBL/GenBank/DDBJ databases">
        <authorList>
            <person name="Gilroy R."/>
        </authorList>
    </citation>
    <scope>NUCLEOTIDE SEQUENCE</scope>
    <source>
        <strain evidence="6">CHK190-19873</strain>
    </source>
</reference>
<gene>
    <name evidence="6" type="ORF">IAB44_07430</name>
</gene>
<evidence type="ECO:0000313" key="6">
    <source>
        <dbReference type="EMBL" id="HIS31364.1"/>
    </source>
</evidence>
<comment type="caution">
    <text evidence="6">The sequence shown here is derived from an EMBL/GenBank/DDBJ whole genome shotgun (WGS) entry which is preliminary data.</text>
</comment>
<dbReference type="Proteomes" id="UP000823935">
    <property type="component" value="Unassembled WGS sequence"/>
</dbReference>
<dbReference type="EMBL" id="DVIQ01000035">
    <property type="protein sequence ID" value="HIS31364.1"/>
    <property type="molecule type" value="Genomic_DNA"/>
</dbReference>
<evidence type="ECO:0000256" key="1">
    <source>
        <dbReference type="ARBA" id="ARBA00022741"/>
    </source>
</evidence>
<sequence length="565" mass="65258">MLDAQNLTVLLFIAAAVAAVVFVFVYQKRQTSARIWRRIRTTYGKRPDREYDYDEFDAISHYSRQKQEKEAFYLDDITWNDLEMDTIFMLLNHTWSSIGESYLYHLLRTPVFTREEVEQRNRLITYFQEHPKERENLEYFFANVGKTGRYSVFDFIYNMADYAQENPWKELVWTGAVILMAALIFLRPEYGILGLIVVIIASWSNYYKKKKKIEPYIMSCSYLLHILKAAKKLEGKNIGPAEPYLEVIRASRRKLSRIKRNSFFLVAGSMDSGMSGGLEKVIVDYLNFTFHIDLMQFAFMVKTLRDNLDSFEELTESMGILECATACASFREMMQEWCVPEFSTEKVFSAENMYHPMIQEPVKNSISVEKGVLLTGSNASGKSTFLKTAAINAVLAQTIGTCMADRYGSGFFRIYSSMALRDDLTGQESYYIVEIKSLKRILDQIGGEKPVLCFIDEVLRGTNTVERIAASSQILKSMGNGNVLCFAATHDVELTHILEGIYENYHFQEEVQDNEILFDYKLYQGRATSRNAIRLLHIMGYADDIIRAAEESARYFMEKGTWKEM</sequence>
<evidence type="ECO:0000256" key="4">
    <source>
        <dbReference type="SAM" id="Phobius"/>
    </source>
</evidence>
<proteinExistence type="predicted"/>
<dbReference type="Gene3D" id="3.40.50.300">
    <property type="entry name" value="P-loop containing nucleotide triphosphate hydrolases"/>
    <property type="match status" value="1"/>
</dbReference>
<keyword evidence="2" id="KW-0067">ATP-binding</keyword>
<dbReference type="GO" id="GO:0005829">
    <property type="term" value="C:cytosol"/>
    <property type="evidence" value="ECO:0007669"/>
    <property type="project" value="TreeGrafter"/>
</dbReference>
<dbReference type="InterPro" id="IPR036187">
    <property type="entry name" value="DNA_mismatch_repair_MutS_sf"/>
</dbReference>
<evidence type="ECO:0000259" key="5">
    <source>
        <dbReference type="SMART" id="SM00534"/>
    </source>
</evidence>
<keyword evidence="3" id="KW-0238">DNA-binding</keyword>
<dbReference type="GO" id="GO:0140664">
    <property type="term" value="F:ATP-dependent DNA damage sensor activity"/>
    <property type="evidence" value="ECO:0007669"/>
    <property type="project" value="InterPro"/>
</dbReference>
<evidence type="ECO:0000313" key="7">
    <source>
        <dbReference type="Proteomes" id="UP000823935"/>
    </source>
</evidence>
<dbReference type="GO" id="GO:0030983">
    <property type="term" value="F:mismatched DNA binding"/>
    <property type="evidence" value="ECO:0007669"/>
    <property type="project" value="InterPro"/>
</dbReference>
<evidence type="ECO:0000256" key="2">
    <source>
        <dbReference type="ARBA" id="ARBA00022840"/>
    </source>
</evidence>
<feature type="transmembrane region" description="Helical" evidence="4">
    <location>
        <begin position="6"/>
        <end position="26"/>
    </location>
</feature>
<dbReference type="InterPro" id="IPR000432">
    <property type="entry name" value="DNA_mismatch_repair_MutS_C"/>
</dbReference>
<feature type="transmembrane region" description="Helical" evidence="4">
    <location>
        <begin position="192"/>
        <end position="208"/>
    </location>
</feature>
<dbReference type="GO" id="GO:0006298">
    <property type="term" value="P:mismatch repair"/>
    <property type="evidence" value="ECO:0007669"/>
    <property type="project" value="InterPro"/>
</dbReference>
<keyword evidence="1" id="KW-0547">Nucleotide-binding</keyword>
<feature type="transmembrane region" description="Helical" evidence="4">
    <location>
        <begin position="168"/>
        <end position="186"/>
    </location>
</feature>
<dbReference type="InterPro" id="IPR027417">
    <property type="entry name" value="P-loop_NTPase"/>
</dbReference>